<dbReference type="Proteomes" id="UP000004995">
    <property type="component" value="Unassembled WGS sequence"/>
</dbReference>
<reference evidence="2" key="1">
    <citation type="journal article" date="2012" name="Nat. Biotechnol.">
        <title>Reference genome sequence of the model plant Setaria.</title>
        <authorList>
            <person name="Bennetzen J.L."/>
            <person name="Schmutz J."/>
            <person name="Wang H."/>
            <person name="Percifield R."/>
            <person name="Hawkins J."/>
            <person name="Pontaroli A.C."/>
            <person name="Estep M."/>
            <person name="Feng L."/>
            <person name="Vaughn J.N."/>
            <person name="Grimwood J."/>
            <person name="Jenkins J."/>
            <person name="Barry K."/>
            <person name="Lindquist E."/>
            <person name="Hellsten U."/>
            <person name="Deshpande S."/>
            <person name="Wang X."/>
            <person name="Wu X."/>
            <person name="Mitros T."/>
            <person name="Triplett J."/>
            <person name="Yang X."/>
            <person name="Ye C.Y."/>
            <person name="Mauro-Herrera M."/>
            <person name="Wang L."/>
            <person name="Li P."/>
            <person name="Sharma M."/>
            <person name="Sharma R."/>
            <person name="Ronald P.C."/>
            <person name="Panaud O."/>
            <person name="Kellogg E.A."/>
            <person name="Brutnell T.P."/>
            <person name="Doust A.N."/>
            <person name="Tuskan G.A."/>
            <person name="Rokhsar D."/>
            <person name="Devos K.M."/>
        </authorList>
    </citation>
    <scope>NUCLEOTIDE SEQUENCE [LARGE SCALE GENOMIC DNA]</scope>
    <source>
        <strain evidence="2">cv. Yugu1</strain>
    </source>
</reference>
<dbReference type="EnsemblPlants" id="KQL11894">
    <property type="protein sequence ID" value="KQL11894"/>
    <property type="gene ID" value="SETIT_007878mg"/>
</dbReference>
<keyword evidence="2" id="KW-1185">Reference proteome</keyword>
<reference evidence="1" key="2">
    <citation type="submission" date="2018-08" db="UniProtKB">
        <authorList>
            <consortium name="EnsemblPlants"/>
        </authorList>
    </citation>
    <scope>IDENTIFICATION</scope>
    <source>
        <strain evidence="1">Yugu1</strain>
    </source>
</reference>
<dbReference type="AlphaFoldDB" id="K3Y116"/>
<accession>K3Y116</accession>
<dbReference type="Gramene" id="KQL11894">
    <property type="protein sequence ID" value="KQL11894"/>
    <property type="gene ID" value="SETIT_007878mg"/>
</dbReference>
<evidence type="ECO:0000313" key="1">
    <source>
        <dbReference type="EnsemblPlants" id="KQL11894"/>
    </source>
</evidence>
<proteinExistence type="predicted"/>
<dbReference type="HOGENOM" id="CLU_2188536_0_0_1"/>
<name>K3Y116_SETIT</name>
<evidence type="ECO:0000313" key="2">
    <source>
        <dbReference type="Proteomes" id="UP000004995"/>
    </source>
</evidence>
<sequence>MQPSIEVLREKKLPKLDEHLHFPSATTQVMDKAEMMKETEAVKDNSVTATDGICTASILKNSSHRDGAIYKGNWEECYLIDIADRHLQTMSSIDMYGFVYGRWIRPLAS</sequence>
<dbReference type="EMBL" id="AGNK02002656">
    <property type="status" value="NOT_ANNOTATED_CDS"/>
    <property type="molecule type" value="Genomic_DNA"/>
</dbReference>
<dbReference type="InParanoid" id="K3Y116"/>
<organism evidence="1 2">
    <name type="scientific">Setaria italica</name>
    <name type="common">Foxtail millet</name>
    <name type="synonym">Panicum italicum</name>
    <dbReference type="NCBI Taxonomy" id="4555"/>
    <lineage>
        <taxon>Eukaryota</taxon>
        <taxon>Viridiplantae</taxon>
        <taxon>Streptophyta</taxon>
        <taxon>Embryophyta</taxon>
        <taxon>Tracheophyta</taxon>
        <taxon>Spermatophyta</taxon>
        <taxon>Magnoliopsida</taxon>
        <taxon>Liliopsida</taxon>
        <taxon>Poales</taxon>
        <taxon>Poaceae</taxon>
        <taxon>PACMAD clade</taxon>
        <taxon>Panicoideae</taxon>
        <taxon>Panicodae</taxon>
        <taxon>Paniceae</taxon>
        <taxon>Cenchrinae</taxon>
        <taxon>Setaria</taxon>
    </lineage>
</organism>
<protein>
    <submittedName>
        <fullName evidence="1">Uncharacterized protein</fullName>
    </submittedName>
</protein>